<dbReference type="GO" id="GO:0000155">
    <property type="term" value="F:phosphorelay sensor kinase activity"/>
    <property type="evidence" value="ECO:0007669"/>
    <property type="project" value="InterPro"/>
</dbReference>
<evidence type="ECO:0000313" key="5">
    <source>
        <dbReference type="EMBL" id="ODN70627.1"/>
    </source>
</evidence>
<dbReference type="PATRIC" id="fig|1439726.3.peg.2167"/>
<reference evidence="5 6" key="1">
    <citation type="submission" date="2016-07" db="EMBL/GenBank/DDBJ databases">
        <title>Draft Genome Sequence of Methylobrevis pamukkalensis PK2.</title>
        <authorList>
            <person name="Vasilenko O.V."/>
            <person name="Doronina N.V."/>
            <person name="Shmareva M.N."/>
            <person name="Tarlachkov S.V."/>
            <person name="Mustakhimov I."/>
            <person name="Trotsenko Y.A."/>
        </authorList>
    </citation>
    <scope>NUCLEOTIDE SEQUENCE [LARGE SCALE GENOMIC DNA]</scope>
    <source>
        <strain evidence="5 6">PK2</strain>
    </source>
</reference>
<organism evidence="5 6">
    <name type="scientific">Methylobrevis pamukkalensis</name>
    <dbReference type="NCBI Taxonomy" id="1439726"/>
    <lineage>
        <taxon>Bacteria</taxon>
        <taxon>Pseudomonadati</taxon>
        <taxon>Pseudomonadota</taxon>
        <taxon>Alphaproteobacteria</taxon>
        <taxon>Hyphomicrobiales</taxon>
        <taxon>Pleomorphomonadaceae</taxon>
        <taxon>Methylobrevis</taxon>
    </lineage>
</organism>
<dbReference type="Proteomes" id="UP000094622">
    <property type="component" value="Unassembled WGS sequence"/>
</dbReference>
<protein>
    <submittedName>
        <fullName evidence="5">Sensor protein KdpD</fullName>
        <ecNumber evidence="5">2.7.13.3</ecNumber>
    </submittedName>
</protein>
<dbReference type="Pfam" id="PF02702">
    <property type="entry name" value="KdpD"/>
    <property type="match status" value="1"/>
</dbReference>
<sequence>MTPDAGIRPSPDALLTQAAREGRGRLKVFLGAAPGVGKTWAMLDDAHRKRAEGVDVVAALIETHGRSETQAKLAGLPQLPRKPVIHKGRALTELDLDGLLARKPALALIDELAHTNADDSRHEKRWQDVEEVLAAGIDVYTTLNIQHIETLNETVARITGVRVRETVPDGALEMADEIELIDLPPDELVDRLKQGKVYPADQAPARWDRSSSRAT</sequence>
<evidence type="ECO:0000313" key="6">
    <source>
        <dbReference type="Proteomes" id="UP000094622"/>
    </source>
</evidence>
<feature type="domain" description="Signal transduction histidine kinase osmosensitive K+ channel sensor N-terminal" evidence="4">
    <location>
        <begin position="23"/>
        <end position="204"/>
    </location>
</feature>
<dbReference type="InterPro" id="IPR027417">
    <property type="entry name" value="P-loop_NTPase"/>
</dbReference>
<keyword evidence="3" id="KW-0902">Two-component regulatory system</keyword>
<keyword evidence="1 5" id="KW-0808">Transferase</keyword>
<dbReference type="Gene3D" id="3.40.50.300">
    <property type="entry name" value="P-loop containing nucleotide triphosphate hydrolases"/>
    <property type="match status" value="1"/>
</dbReference>
<evidence type="ECO:0000259" key="4">
    <source>
        <dbReference type="Pfam" id="PF02702"/>
    </source>
</evidence>
<dbReference type="EMBL" id="MCRJ01000044">
    <property type="protein sequence ID" value="ODN70627.1"/>
    <property type="molecule type" value="Genomic_DNA"/>
</dbReference>
<keyword evidence="2" id="KW-0418">Kinase</keyword>
<dbReference type="GO" id="GO:0005886">
    <property type="term" value="C:plasma membrane"/>
    <property type="evidence" value="ECO:0007669"/>
    <property type="project" value="TreeGrafter"/>
</dbReference>
<evidence type="ECO:0000256" key="3">
    <source>
        <dbReference type="ARBA" id="ARBA00023012"/>
    </source>
</evidence>
<dbReference type="RefSeq" id="WP_210183300.1">
    <property type="nucleotide sequence ID" value="NZ_MCRJ01000044.1"/>
</dbReference>
<accession>A0A1E3H2S8</accession>
<dbReference type="GO" id="GO:0005737">
    <property type="term" value="C:cytoplasm"/>
    <property type="evidence" value="ECO:0007669"/>
    <property type="project" value="UniProtKB-ARBA"/>
</dbReference>
<evidence type="ECO:0000256" key="1">
    <source>
        <dbReference type="ARBA" id="ARBA00022679"/>
    </source>
</evidence>
<evidence type="ECO:0000256" key="2">
    <source>
        <dbReference type="ARBA" id="ARBA00022777"/>
    </source>
</evidence>
<dbReference type="FunFam" id="3.40.50.300:FF:000483">
    <property type="entry name" value="Sensor histidine kinase KdpD"/>
    <property type="match status" value="1"/>
</dbReference>
<proteinExistence type="predicted"/>
<comment type="caution">
    <text evidence="5">The sequence shown here is derived from an EMBL/GenBank/DDBJ whole genome shotgun (WGS) entry which is preliminary data.</text>
</comment>
<dbReference type="PANTHER" id="PTHR45569">
    <property type="entry name" value="SENSOR PROTEIN KDPD"/>
    <property type="match status" value="1"/>
</dbReference>
<dbReference type="PANTHER" id="PTHR45569:SF1">
    <property type="entry name" value="SENSOR PROTEIN KDPD"/>
    <property type="match status" value="1"/>
</dbReference>
<dbReference type="InterPro" id="IPR003852">
    <property type="entry name" value="Sig_transdc_His_kinase_KdpD_N"/>
</dbReference>
<name>A0A1E3H2S8_9HYPH</name>
<dbReference type="AlphaFoldDB" id="A0A1E3H2S8"/>
<gene>
    <name evidence="5" type="primary">kdpD_2</name>
    <name evidence="5" type="ORF">A6302_02049</name>
</gene>
<dbReference type="InterPro" id="IPR052023">
    <property type="entry name" value="Histidine_kinase_KdpD"/>
</dbReference>
<dbReference type="EC" id="2.7.13.3" evidence="5"/>
<keyword evidence="6" id="KW-1185">Reference proteome</keyword>